<dbReference type="Proteomes" id="UP000198816">
    <property type="component" value="Unassembled WGS sequence"/>
</dbReference>
<protein>
    <submittedName>
        <fullName evidence="2">Uncharacterized protein</fullName>
    </submittedName>
</protein>
<evidence type="ECO:0000313" key="2">
    <source>
        <dbReference type="EMBL" id="SDW81320.1"/>
    </source>
</evidence>
<dbReference type="STRING" id="1058.SAMN05421783_10913"/>
<dbReference type="RefSeq" id="WP_093031449.1">
    <property type="nucleotide sequence ID" value="NZ_FNNZ01000009.1"/>
</dbReference>
<keyword evidence="1" id="KW-0472">Membrane</keyword>
<dbReference type="EMBL" id="FNNZ01000009">
    <property type="protein sequence ID" value="SDW81320.1"/>
    <property type="molecule type" value="Genomic_DNA"/>
</dbReference>
<organism evidence="2 3">
    <name type="scientific">Thiocapsa roseopersicina</name>
    <dbReference type="NCBI Taxonomy" id="1058"/>
    <lineage>
        <taxon>Bacteria</taxon>
        <taxon>Pseudomonadati</taxon>
        <taxon>Pseudomonadota</taxon>
        <taxon>Gammaproteobacteria</taxon>
        <taxon>Chromatiales</taxon>
        <taxon>Chromatiaceae</taxon>
        <taxon>Thiocapsa</taxon>
    </lineage>
</organism>
<dbReference type="PRINTS" id="PR00173">
    <property type="entry name" value="EDTRNSPORT"/>
</dbReference>
<reference evidence="3" key="1">
    <citation type="submission" date="2016-10" db="EMBL/GenBank/DDBJ databases">
        <authorList>
            <person name="Varghese N."/>
            <person name="Submissions S."/>
        </authorList>
    </citation>
    <scope>NUCLEOTIDE SEQUENCE [LARGE SCALE GENOMIC DNA]</scope>
    <source>
        <strain evidence="3">DSM 217</strain>
    </source>
</reference>
<feature type="transmembrane region" description="Helical" evidence="1">
    <location>
        <begin position="393"/>
        <end position="414"/>
    </location>
</feature>
<feature type="transmembrane region" description="Helical" evidence="1">
    <location>
        <begin position="226"/>
        <end position="246"/>
    </location>
</feature>
<feature type="transmembrane region" description="Helical" evidence="1">
    <location>
        <begin position="284"/>
        <end position="304"/>
    </location>
</feature>
<gene>
    <name evidence="2" type="ORF">SAMN05421783_10913</name>
</gene>
<keyword evidence="1" id="KW-0812">Transmembrane</keyword>
<feature type="transmembrane region" description="Helical" evidence="1">
    <location>
        <begin position="369"/>
        <end position="387"/>
    </location>
</feature>
<feature type="transmembrane region" description="Helical" evidence="1">
    <location>
        <begin position="85"/>
        <end position="110"/>
    </location>
</feature>
<feature type="transmembrane region" description="Helical" evidence="1">
    <location>
        <begin position="252"/>
        <end position="272"/>
    </location>
</feature>
<dbReference type="AlphaFoldDB" id="A0A1H2WL01"/>
<evidence type="ECO:0000313" key="3">
    <source>
        <dbReference type="Proteomes" id="UP000198816"/>
    </source>
</evidence>
<feature type="transmembrane region" description="Helical" evidence="1">
    <location>
        <begin position="189"/>
        <end position="214"/>
    </location>
</feature>
<keyword evidence="3" id="KW-1185">Reference proteome</keyword>
<proteinExistence type="predicted"/>
<accession>A0A1H2WL01</accession>
<name>A0A1H2WL01_THIRO</name>
<feature type="transmembrane region" description="Helical" evidence="1">
    <location>
        <begin position="116"/>
        <end position="140"/>
    </location>
</feature>
<feature type="transmembrane region" description="Helical" evidence="1">
    <location>
        <begin position="310"/>
        <end position="339"/>
    </location>
</feature>
<feature type="transmembrane region" description="Helical" evidence="1">
    <location>
        <begin position="52"/>
        <end position="73"/>
    </location>
</feature>
<feature type="transmembrane region" description="Helical" evidence="1">
    <location>
        <begin position="21"/>
        <end position="40"/>
    </location>
</feature>
<evidence type="ECO:0000256" key="1">
    <source>
        <dbReference type="SAM" id="Phobius"/>
    </source>
</evidence>
<sequence>MMGTGGLSLDQAPPIDIPARFFLTAPLFAIAAGLLLAWQGPTLLVSRWMPGALAATHLIAIGYLGLIMCGALLQMLPVVAGAAVPAVRLVGTATHLLLTVGAAGLAWGLAGSGPTLIRVGAGAAALGFLVFVIPVGIALVRARGAPGTLLALRTAALALAVTVALGLLLVAVLQGWIRVAEHTRWVDTHAAWGLMGWVGLLVVGVAVQVLPMFYVTPTYPAPMRRWFAPAVLVGVGAASAAWIMGADLVGQAVFGTIALGFIGFAFITLRLISLRERPRLDPTLLHWWAAMLSLCGAALAWTFAAPPTLIGVLLLVGVGVGLPAGMLFKILPFLTWFHLQHRQLGSGRFDLRIPHMGSLLSTRWARVQFGLHLLALALLAGSLWVPVLARPAGIALALSSLVLLLLLIGVARTYRRFAALLRPAPSRAGPQT</sequence>
<feature type="transmembrane region" description="Helical" evidence="1">
    <location>
        <begin position="152"/>
        <end position="177"/>
    </location>
</feature>
<keyword evidence="1" id="KW-1133">Transmembrane helix</keyword>
<dbReference type="OrthoDB" id="5295665at2"/>